<evidence type="ECO:0000313" key="3">
    <source>
        <dbReference type="EMBL" id="MFC6280832.1"/>
    </source>
</evidence>
<keyword evidence="2" id="KW-0732">Signal</keyword>
<protein>
    <submittedName>
        <fullName evidence="3">Bug family tripartite tricarboxylate transporter substrate binding protein</fullName>
    </submittedName>
</protein>
<accession>A0ABW1TVT7</accession>
<dbReference type="Gene3D" id="3.40.190.10">
    <property type="entry name" value="Periplasmic binding protein-like II"/>
    <property type="match status" value="1"/>
</dbReference>
<dbReference type="CDD" id="cd07012">
    <property type="entry name" value="PBP2_Bug_TTT"/>
    <property type="match status" value="1"/>
</dbReference>
<organism evidence="3 4">
    <name type="scientific">Polaromonas aquatica</name>
    <dbReference type="NCBI Taxonomy" id="332657"/>
    <lineage>
        <taxon>Bacteria</taxon>
        <taxon>Pseudomonadati</taxon>
        <taxon>Pseudomonadota</taxon>
        <taxon>Betaproteobacteria</taxon>
        <taxon>Burkholderiales</taxon>
        <taxon>Comamonadaceae</taxon>
        <taxon>Polaromonas</taxon>
    </lineage>
</organism>
<dbReference type="RefSeq" id="WP_371437654.1">
    <property type="nucleotide sequence ID" value="NZ_JBHSRS010000014.1"/>
</dbReference>
<dbReference type="Proteomes" id="UP001596270">
    <property type="component" value="Unassembled WGS sequence"/>
</dbReference>
<dbReference type="Gene3D" id="3.40.190.150">
    <property type="entry name" value="Bordetella uptake gene, domain 1"/>
    <property type="match status" value="1"/>
</dbReference>
<comment type="caution">
    <text evidence="3">The sequence shown here is derived from an EMBL/GenBank/DDBJ whole genome shotgun (WGS) entry which is preliminary data.</text>
</comment>
<feature type="signal peptide" evidence="2">
    <location>
        <begin position="1"/>
        <end position="24"/>
    </location>
</feature>
<feature type="chain" id="PRO_5046203541" evidence="2">
    <location>
        <begin position="25"/>
        <end position="325"/>
    </location>
</feature>
<proteinExistence type="inferred from homology"/>
<dbReference type="InterPro" id="IPR005064">
    <property type="entry name" value="BUG"/>
</dbReference>
<reference evidence="4" key="1">
    <citation type="journal article" date="2019" name="Int. J. Syst. Evol. Microbiol.">
        <title>The Global Catalogue of Microorganisms (GCM) 10K type strain sequencing project: providing services to taxonomists for standard genome sequencing and annotation.</title>
        <authorList>
            <consortium name="The Broad Institute Genomics Platform"/>
            <consortium name="The Broad Institute Genome Sequencing Center for Infectious Disease"/>
            <person name="Wu L."/>
            <person name="Ma J."/>
        </authorList>
    </citation>
    <scope>NUCLEOTIDE SEQUENCE [LARGE SCALE GENOMIC DNA]</scope>
    <source>
        <strain evidence="4">CCUG 39402</strain>
    </source>
</reference>
<gene>
    <name evidence="3" type="ORF">ACFQND_06260</name>
</gene>
<evidence type="ECO:0000256" key="1">
    <source>
        <dbReference type="ARBA" id="ARBA00006987"/>
    </source>
</evidence>
<dbReference type="SUPFAM" id="SSF53850">
    <property type="entry name" value="Periplasmic binding protein-like II"/>
    <property type="match status" value="1"/>
</dbReference>
<dbReference type="PIRSF" id="PIRSF017082">
    <property type="entry name" value="YflP"/>
    <property type="match status" value="1"/>
</dbReference>
<keyword evidence="4" id="KW-1185">Reference proteome</keyword>
<name>A0ABW1TVT7_9BURK</name>
<dbReference type="PANTHER" id="PTHR42928:SF5">
    <property type="entry name" value="BLR1237 PROTEIN"/>
    <property type="match status" value="1"/>
</dbReference>
<dbReference type="PANTHER" id="PTHR42928">
    <property type="entry name" value="TRICARBOXYLATE-BINDING PROTEIN"/>
    <property type="match status" value="1"/>
</dbReference>
<dbReference type="InterPro" id="IPR042100">
    <property type="entry name" value="Bug_dom1"/>
</dbReference>
<dbReference type="EMBL" id="JBHSRS010000014">
    <property type="protein sequence ID" value="MFC6280832.1"/>
    <property type="molecule type" value="Genomic_DNA"/>
</dbReference>
<sequence>MRVLKALIPVIALAGVFFADYASAQSFPSKPVKIIVPFTAGGLADALARGIAQELGREWPQPVVVENKPGANTIIAAEATAKAPADGYTLLMANDPTLSSNQYLYSKLPYDPVKDFIPVINVAETLQLLVAGPAFSGKTLADVIAVAKAKPGEVSYGTYGAGSKAHIDTEAFARQAGIKLLHVPYKGVADVVPALLGSQIQIAIAGVPPVLPLVQSGQLRAIAIASPKRSAVLPNVPTFTEAGLKDFNASAWFGLVAPAGTPRAIVEKIAADVSKIIVRPEFQKKYISGVGLELLNQGPGQFAEFLQKDRAAYAVHIKNINVKLD</sequence>
<evidence type="ECO:0000256" key="2">
    <source>
        <dbReference type="SAM" id="SignalP"/>
    </source>
</evidence>
<dbReference type="Pfam" id="PF03401">
    <property type="entry name" value="TctC"/>
    <property type="match status" value="1"/>
</dbReference>
<comment type="similarity">
    <text evidence="1">Belongs to the UPF0065 (bug) family.</text>
</comment>
<evidence type="ECO:0000313" key="4">
    <source>
        <dbReference type="Proteomes" id="UP001596270"/>
    </source>
</evidence>